<dbReference type="Proteomes" id="UP000253958">
    <property type="component" value="Chromosome"/>
</dbReference>
<gene>
    <name evidence="2" type="ORF">DVH21_28110</name>
</gene>
<protein>
    <recommendedName>
        <fullName evidence="1">SnoaL-like domain-containing protein</fullName>
    </recommendedName>
</protein>
<dbReference type="SUPFAM" id="SSF54427">
    <property type="entry name" value="NTF2-like"/>
    <property type="match status" value="1"/>
</dbReference>
<dbReference type="Gene3D" id="3.10.450.50">
    <property type="match status" value="1"/>
</dbReference>
<evidence type="ECO:0000313" key="3">
    <source>
        <dbReference type="Proteomes" id="UP000253958"/>
    </source>
</evidence>
<name>A0A6N3KAG9_9ACTN</name>
<evidence type="ECO:0000259" key="1">
    <source>
        <dbReference type="Pfam" id="PF12680"/>
    </source>
</evidence>
<sequence>MVTQPVALLWLQGGRIGDLKVVPAACRRPGAGQDRLLGELGDAGQREVARRYAAAWESGDVETIVAMLTEDARYSMPPLTVWYEGREQLRGFLTEVTGGRRWRFLPTSANGQLAFGTYLWNDAAAAYLPAGLDLLVLRGRRVAEVVSFLDVPLPDFDLPDRLPGRKSQTGQHL</sequence>
<proteinExistence type="predicted"/>
<dbReference type="EMBL" id="CP031263">
    <property type="protein sequence ID" value="AXH94687.1"/>
    <property type="molecule type" value="Genomic_DNA"/>
</dbReference>
<dbReference type="InterPro" id="IPR032710">
    <property type="entry name" value="NTF2-like_dom_sf"/>
</dbReference>
<dbReference type="AlphaFoldDB" id="A0A6N3KAG9"/>
<evidence type="ECO:0000313" key="2">
    <source>
        <dbReference type="EMBL" id="AXH94687.1"/>
    </source>
</evidence>
<reference evidence="2 3" key="2">
    <citation type="submission" date="2018-08" db="EMBL/GenBank/DDBJ databases">
        <title>Streptomyces kandeliansis sp. nov., an endophytic bacterium isolated from mangrove plant.</title>
        <authorList>
            <person name="Wang R."/>
        </authorList>
    </citation>
    <scope>NUCLEOTIDE SEQUENCE [LARGE SCALE GENOMIC DNA]</scope>
    <source>
        <strain evidence="3">H14(2018)</strain>
    </source>
</reference>
<dbReference type="InterPro" id="IPR037401">
    <property type="entry name" value="SnoaL-like"/>
</dbReference>
<organism evidence="2 3">
    <name type="scientific">Micromonospora aurantiaca</name>
    <name type="common">nom. illeg.</name>
    <dbReference type="NCBI Taxonomy" id="47850"/>
    <lineage>
        <taxon>Bacteria</taxon>
        <taxon>Bacillati</taxon>
        <taxon>Actinomycetota</taxon>
        <taxon>Actinomycetes</taxon>
        <taxon>Micromonosporales</taxon>
        <taxon>Micromonosporaceae</taxon>
        <taxon>Micromonospora</taxon>
    </lineage>
</organism>
<reference evidence="2 3" key="1">
    <citation type="submission" date="2018-07" db="EMBL/GenBank/DDBJ databases">
        <authorList>
            <person name="Ye Y."/>
        </authorList>
    </citation>
    <scope>NUCLEOTIDE SEQUENCE [LARGE SCALE GENOMIC DNA]</scope>
    <source>
        <strain evidence="3">H14(2018)</strain>
    </source>
</reference>
<dbReference type="Pfam" id="PF12680">
    <property type="entry name" value="SnoaL_2"/>
    <property type="match status" value="1"/>
</dbReference>
<accession>A0A6N3KAG9</accession>
<feature type="domain" description="SnoaL-like" evidence="1">
    <location>
        <begin position="49"/>
        <end position="121"/>
    </location>
</feature>